<evidence type="ECO:0000256" key="5">
    <source>
        <dbReference type="SAM" id="Phobius"/>
    </source>
</evidence>
<dbReference type="EMBL" id="JBEDUW010000003">
    <property type="protein sequence ID" value="KAK9936124.1"/>
    <property type="molecule type" value="Genomic_DNA"/>
</dbReference>
<gene>
    <name evidence="7" type="ORF">M0R45_012985</name>
</gene>
<feature type="transmembrane region" description="Helical" evidence="5">
    <location>
        <begin position="9"/>
        <end position="31"/>
    </location>
</feature>
<comment type="caution">
    <text evidence="7">The sequence shown here is derived from an EMBL/GenBank/DDBJ whole genome shotgun (WGS) entry which is preliminary data.</text>
</comment>
<dbReference type="InterPro" id="IPR044839">
    <property type="entry name" value="NDR1-like"/>
</dbReference>
<dbReference type="InterPro" id="IPR004864">
    <property type="entry name" value="LEA_2"/>
</dbReference>
<dbReference type="GO" id="GO:0009506">
    <property type="term" value="C:plasmodesma"/>
    <property type="evidence" value="ECO:0007669"/>
    <property type="project" value="TreeGrafter"/>
</dbReference>
<comment type="subcellular location">
    <subcellularLocation>
        <location evidence="1">Membrane</location>
        <topology evidence="1">Single-pass membrane protein</topology>
    </subcellularLocation>
</comment>
<dbReference type="GO" id="GO:0005886">
    <property type="term" value="C:plasma membrane"/>
    <property type="evidence" value="ECO:0007669"/>
    <property type="project" value="TreeGrafter"/>
</dbReference>
<evidence type="ECO:0000256" key="3">
    <source>
        <dbReference type="ARBA" id="ARBA00022989"/>
    </source>
</evidence>
<accession>A0AAW1XHS9</accession>
<evidence type="ECO:0000313" key="8">
    <source>
        <dbReference type="Proteomes" id="UP001457282"/>
    </source>
</evidence>
<keyword evidence="8" id="KW-1185">Reference proteome</keyword>
<organism evidence="7 8">
    <name type="scientific">Rubus argutus</name>
    <name type="common">Southern blackberry</name>
    <dbReference type="NCBI Taxonomy" id="59490"/>
    <lineage>
        <taxon>Eukaryota</taxon>
        <taxon>Viridiplantae</taxon>
        <taxon>Streptophyta</taxon>
        <taxon>Embryophyta</taxon>
        <taxon>Tracheophyta</taxon>
        <taxon>Spermatophyta</taxon>
        <taxon>Magnoliopsida</taxon>
        <taxon>eudicotyledons</taxon>
        <taxon>Gunneridae</taxon>
        <taxon>Pentapetalae</taxon>
        <taxon>rosids</taxon>
        <taxon>fabids</taxon>
        <taxon>Rosales</taxon>
        <taxon>Rosaceae</taxon>
        <taxon>Rosoideae</taxon>
        <taxon>Rosoideae incertae sedis</taxon>
        <taxon>Rubus</taxon>
    </lineage>
</organism>
<keyword evidence="3 5" id="KW-1133">Transmembrane helix</keyword>
<dbReference type="PANTHER" id="PTHR31415:SF89">
    <property type="entry name" value="PROTEIN NDR1-LIKE"/>
    <property type="match status" value="1"/>
</dbReference>
<dbReference type="AlphaFoldDB" id="A0AAW1XHS9"/>
<keyword evidence="2 5" id="KW-0812">Transmembrane</keyword>
<reference evidence="7 8" key="1">
    <citation type="journal article" date="2023" name="G3 (Bethesda)">
        <title>A chromosome-length genome assembly and annotation of blackberry (Rubus argutus, cv. 'Hillquist').</title>
        <authorList>
            <person name="Bruna T."/>
            <person name="Aryal R."/>
            <person name="Dudchenko O."/>
            <person name="Sargent D.J."/>
            <person name="Mead D."/>
            <person name="Buti M."/>
            <person name="Cavallini A."/>
            <person name="Hytonen T."/>
            <person name="Andres J."/>
            <person name="Pham M."/>
            <person name="Weisz D."/>
            <person name="Mascagni F."/>
            <person name="Usai G."/>
            <person name="Natali L."/>
            <person name="Bassil N."/>
            <person name="Fernandez G.E."/>
            <person name="Lomsadze A."/>
            <person name="Armour M."/>
            <person name="Olukolu B."/>
            <person name="Poorten T."/>
            <person name="Britton C."/>
            <person name="Davik J."/>
            <person name="Ashrafi H."/>
            <person name="Aiden E.L."/>
            <person name="Borodovsky M."/>
            <person name="Worthington M."/>
        </authorList>
    </citation>
    <scope>NUCLEOTIDE SEQUENCE [LARGE SCALE GENOMIC DNA]</scope>
    <source>
        <strain evidence="7">PI 553951</strain>
    </source>
</reference>
<evidence type="ECO:0000256" key="4">
    <source>
        <dbReference type="ARBA" id="ARBA00023136"/>
    </source>
</evidence>
<protein>
    <recommendedName>
        <fullName evidence="6">Late embryogenesis abundant protein LEA-2 subgroup domain-containing protein</fullName>
    </recommendedName>
</protein>
<evidence type="ECO:0000313" key="7">
    <source>
        <dbReference type="EMBL" id="KAK9936124.1"/>
    </source>
</evidence>
<keyword evidence="4 5" id="KW-0472">Membrane</keyword>
<name>A0AAW1XHS9_RUBAR</name>
<evidence type="ECO:0000256" key="1">
    <source>
        <dbReference type="ARBA" id="ARBA00004167"/>
    </source>
</evidence>
<feature type="domain" description="Late embryogenesis abundant protein LEA-2 subgroup" evidence="6">
    <location>
        <begin position="63"/>
        <end position="158"/>
    </location>
</feature>
<evidence type="ECO:0000256" key="2">
    <source>
        <dbReference type="ARBA" id="ARBA00022692"/>
    </source>
</evidence>
<evidence type="ECO:0000259" key="6">
    <source>
        <dbReference type="Pfam" id="PF03168"/>
    </source>
</evidence>
<sequence length="194" mass="22076">MCDSENKHFYLCVLEILALLGLLALVLWLSLRPKSPSYTIVDITIPKYDLENGGQNGTIVYALEIQNSNKDSSIYYDNSLLTFYYGQDKVAEKTIPPFHQGRGKTRSEIENMDVNPQVWRAVRNSILNATAELKVTLLTRIRYKTWGIRSKHHGLDLQGALPIGKDGKLSGKKKKIKLSHTSKKLKRNSLRLLY</sequence>
<proteinExistence type="predicted"/>
<dbReference type="GO" id="GO:0098542">
    <property type="term" value="P:defense response to other organism"/>
    <property type="evidence" value="ECO:0007669"/>
    <property type="project" value="InterPro"/>
</dbReference>
<dbReference type="PANTHER" id="PTHR31415">
    <property type="entry name" value="OS05G0367900 PROTEIN"/>
    <property type="match status" value="1"/>
</dbReference>
<dbReference type="Pfam" id="PF03168">
    <property type="entry name" value="LEA_2"/>
    <property type="match status" value="1"/>
</dbReference>
<dbReference type="Proteomes" id="UP001457282">
    <property type="component" value="Unassembled WGS sequence"/>
</dbReference>